<comment type="caution">
    <text evidence="2">The sequence shown here is derived from an EMBL/GenBank/DDBJ whole genome shotgun (WGS) entry which is preliminary data.</text>
</comment>
<reference evidence="2 3" key="1">
    <citation type="journal article" date="2015" name="G3 (Bethesda)">
        <title>Insights into Ongoing Evolution of the Hexachlorocyclohexane Catabolic Pathway from Comparative Genomics of Ten Sphingomonadaceae Strains.</title>
        <authorList>
            <person name="Pearce S.L."/>
            <person name="Oakeshott J.G."/>
            <person name="Pandey G."/>
        </authorList>
    </citation>
    <scope>NUCLEOTIDE SEQUENCE [LARGE SCALE GENOMIC DNA]</scope>
    <source>
        <strain evidence="2 3">LL01</strain>
    </source>
</reference>
<organism evidence="2 3">
    <name type="scientific">Sphingobium cupriresistens LL01</name>
    <dbReference type="NCBI Taxonomy" id="1420583"/>
    <lineage>
        <taxon>Bacteria</taxon>
        <taxon>Pseudomonadati</taxon>
        <taxon>Pseudomonadota</taxon>
        <taxon>Alphaproteobacteria</taxon>
        <taxon>Sphingomonadales</taxon>
        <taxon>Sphingomonadaceae</taxon>
        <taxon>Sphingobium</taxon>
    </lineage>
</organism>
<proteinExistence type="predicted"/>
<dbReference type="AlphaFoldDB" id="A0A0J7Y5N8"/>
<dbReference type="EMBL" id="JACT01000001">
    <property type="protein sequence ID" value="KMS58703.1"/>
    <property type="molecule type" value="Genomic_DNA"/>
</dbReference>
<protein>
    <submittedName>
        <fullName evidence="2">Uncharacterized protein</fullName>
    </submittedName>
</protein>
<evidence type="ECO:0000256" key="1">
    <source>
        <dbReference type="SAM" id="MobiDB-lite"/>
    </source>
</evidence>
<gene>
    <name evidence="2" type="ORF">V473_02745</name>
</gene>
<dbReference type="Proteomes" id="UP000052232">
    <property type="component" value="Unassembled WGS sequence"/>
</dbReference>
<keyword evidence="3" id="KW-1185">Reference proteome</keyword>
<dbReference type="STRING" id="1420583.V473_02745"/>
<feature type="region of interest" description="Disordered" evidence="1">
    <location>
        <begin position="1"/>
        <end position="31"/>
    </location>
</feature>
<evidence type="ECO:0000313" key="2">
    <source>
        <dbReference type="EMBL" id="KMS58703.1"/>
    </source>
</evidence>
<accession>A0A0J7Y5N8</accession>
<evidence type="ECO:0000313" key="3">
    <source>
        <dbReference type="Proteomes" id="UP000052232"/>
    </source>
</evidence>
<dbReference type="PATRIC" id="fig|1420583.3.peg.550"/>
<name>A0A0J7Y5N8_9SPHN</name>
<sequence length="31" mass="3507">MRFATGVGKSAFAMPRSASRRRRQSASEPFY</sequence>